<sequence>MSRNRIRLNICGAEFALTSDDSESYIHAIAEEVEAGITEMVEKNPHISITTAGIISALNYCDAQHKAEDAADNLRSQIKDYLEDSSRARTEADEARREVERLKKEMQTLRARLSEQTEQMAKATHGPQSAQEPERPAQQKPAKAAPRQQGYARPSREHIPGERAQTVVEDPEGFMSFFEKKDDEL</sequence>
<name>A0ABS9MMW8_9FIRM</name>
<reference evidence="11 12" key="1">
    <citation type="submission" date="2022-01" db="EMBL/GenBank/DDBJ databases">
        <title>Collection of gut derived symbiotic bacterial strains cultured from healthy donors.</title>
        <authorList>
            <person name="Lin H."/>
            <person name="Kohout C."/>
            <person name="Waligurski E."/>
            <person name="Pamer E.G."/>
        </authorList>
    </citation>
    <scope>NUCLEOTIDE SEQUENCE [LARGE SCALE GENOMIC DNA]</scope>
    <source>
        <strain evidence="11 12">DFI.7.58</strain>
    </source>
</reference>
<evidence type="ECO:0000256" key="5">
    <source>
        <dbReference type="ARBA" id="ARBA00023210"/>
    </source>
</evidence>
<comment type="subunit">
    <text evidence="8">Homodimer. Interacts with FtsZ.</text>
</comment>
<dbReference type="Gene3D" id="6.10.250.790">
    <property type="match status" value="1"/>
</dbReference>
<dbReference type="PANTHER" id="PTHR34981">
    <property type="entry name" value="CELL DIVISION PROTEIN ZAPA"/>
    <property type="match status" value="1"/>
</dbReference>
<evidence type="ECO:0000313" key="11">
    <source>
        <dbReference type="EMBL" id="MCG4611883.1"/>
    </source>
</evidence>
<dbReference type="SUPFAM" id="SSF102829">
    <property type="entry name" value="Cell division protein ZapA-like"/>
    <property type="match status" value="1"/>
</dbReference>
<dbReference type="Proteomes" id="UP001298681">
    <property type="component" value="Unassembled WGS sequence"/>
</dbReference>
<proteinExistence type="predicted"/>
<dbReference type="GO" id="GO:0051301">
    <property type="term" value="P:cell division"/>
    <property type="evidence" value="ECO:0007669"/>
    <property type="project" value="UniProtKB-KW"/>
</dbReference>
<evidence type="ECO:0000256" key="4">
    <source>
        <dbReference type="ARBA" id="ARBA00022618"/>
    </source>
</evidence>
<evidence type="ECO:0000256" key="10">
    <source>
        <dbReference type="SAM" id="MobiDB-lite"/>
    </source>
</evidence>
<keyword evidence="6" id="KW-0131">Cell cycle</keyword>
<organism evidence="11 12">
    <name type="scientific">Anaeromassilibacillus senegalensis</name>
    <dbReference type="NCBI Taxonomy" id="1673717"/>
    <lineage>
        <taxon>Bacteria</taxon>
        <taxon>Bacillati</taxon>
        <taxon>Bacillota</taxon>
        <taxon>Clostridia</taxon>
        <taxon>Eubacteriales</taxon>
        <taxon>Acutalibacteraceae</taxon>
        <taxon>Anaeromassilibacillus</taxon>
    </lineage>
</organism>
<evidence type="ECO:0000256" key="9">
    <source>
        <dbReference type="ARBA" id="ARBA00033158"/>
    </source>
</evidence>
<gene>
    <name evidence="11" type="ORF">L0P57_13185</name>
</gene>
<evidence type="ECO:0000313" key="12">
    <source>
        <dbReference type="Proteomes" id="UP001298681"/>
    </source>
</evidence>
<evidence type="ECO:0000256" key="1">
    <source>
        <dbReference type="ARBA" id="ARBA00004496"/>
    </source>
</evidence>
<keyword evidence="3" id="KW-0963">Cytoplasm</keyword>
<dbReference type="Pfam" id="PF05164">
    <property type="entry name" value="ZapA"/>
    <property type="match status" value="1"/>
</dbReference>
<evidence type="ECO:0000256" key="7">
    <source>
        <dbReference type="ARBA" id="ARBA00024910"/>
    </source>
</evidence>
<evidence type="ECO:0000256" key="8">
    <source>
        <dbReference type="ARBA" id="ARBA00026068"/>
    </source>
</evidence>
<evidence type="ECO:0000256" key="2">
    <source>
        <dbReference type="ARBA" id="ARBA00015195"/>
    </source>
</evidence>
<comment type="subcellular location">
    <subcellularLocation>
        <location evidence="1">Cytoplasm</location>
    </subcellularLocation>
</comment>
<keyword evidence="4 11" id="KW-0132">Cell division</keyword>
<dbReference type="InterPro" id="IPR036192">
    <property type="entry name" value="Cell_div_ZapA-like_sf"/>
</dbReference>
<dbReference type="RefSeq" id="WP_087235097.1">
    <property type="nucleotide sequence ID" value="NZ_JAKNHQ010000026.1"/>
</dbReference>
<comment type="caution">
    <text evidence="11">The sequence shown here is derived from an EMBL/GenBank/DDBJ whole genome shotgun (WGS) entry which is preliminary data.</text>
</comment>
<feature type="region of interest" description="Disordered" evidence="10">
    <location>
        <begin position="113"/>
        <end position="185"/>
    </location>
</feature>
<keyword evidence="12" id="KW-1185">Reference proteome</keyword>
<dbReference type="InterPro" id="IPR007838">
    <property type="entry name" value="Cell_div_ZapA-like"/>
</dbReference>
<dbReference type="PANTHER" id="PTHR34981:SF1">
    <property type="entry name" value="CELL DIVISION PROTEIN ZAPA"/>
    <property type="match status" value="1"/>
</dbReference>
<protein>
    <recommendedName>
        <fullName evidence="2">Cell division protein ZapA</fullName>
    </recommendedName>
    <alternativeName>
        <fullName evidence="9">Z ring-associated protein ZapA</fullName>
    </alternativeName>
</protein>
<comment type="function">
    <text evidence="7">Activator of cell division through the inhibition of FtsZ GTPase activity, therefore promoting FtsZ assembly into bundles of protofilaments necessary for the formation of the division Z ring. It is recruited early at mid-cell but it is not essential for cell division.</text>
</comment>
<evidence type="ECO:0000256" key="3">
    <source>
        <dbReference type="ARBA" id="ARBA00022490"/>
    </source>
</evidence>
<feature type="compositionally biased region" description="Low complexity" evidence="10">
    <location>
        <begin position="138"/>
        <end position="149"/>
    </location>
</feature>
<keyword evidence="5" id="KW-0717">Septation</keyword>
<dbReference type="EMBL" id="JAKNHQ010000026">
    <property type="protein sequence ID" value="MCG4611883.1"/>
    <property type="molecule type" value="Genomic_DNA"/>
</dbReference>
<evidence type="ECO:0000256" key="6">
    <source>
        <dbReference type="ARBA" id="ARBA00023306"/>
    </source>
</evidence>
<dbReference type="InterPro" id="IPR053712">
    <property type="entry name" value="Bac_CellDiv_Activator"/>
</dbReference>
<accession>A0ABS9MMW8</accession>